<gene>
    <name evidence="1" type="ORF">TAV2_LOCUS11224</name>
</gene>
<evidence type="ECO:0000313" key="1">
    <source>
        <dbReference type="EMBL" id="CAH2052791.1"/>
    </source>
</evidence>
<sequence>MRKKEAEFFFPVDGECFGRIAAVNLSISDGSKATTYVSKVKRAYAISRRILGNCSKSEI</sequence>
<proteinExistence type="predicted"/>
<keyword evidence="2" id="KW-1185">Reference proteome</keyword>
<dbReference type="AlphaFoldDB" id="A0AAU9S280"/>
<organism evidence="1 2">
    <name type="scientific">Thlaspi arvense</name>
    <name type="common">Field penny-cress</name>
    <dbReference type="NCBI Taxonomy" id="13288"/>
    <lineage>
        <taxon>Eukaryota</taxon>
        <taxon>Viridiplantae</taxon>
        <taxon>Streptophyta</taxon>
        <taxon>Embryophyta</taxon>
        <taxon>Tracheophyta</taxon>
        <taxon>Spermatophyta</taxon>
        <taxon>Magnoliopsida</taxon>
        <taxon>eudicotyledons</taxon>
        <taxon>Gunneridae</taxon>
        <taxon>Pentapetalae</taxon>
        <taxon>rosids</taxon>
        <taxon>malvids</taxon>
        <taxon>Brassicales</taxon>
        <taxon>Brassicaceae</taxon>
        <taxon>Thlaspideae</taxon>
        <taxon>Thlaspi</taxon>
    </lineage>
</organism>
<accession>A0AAU9S280</accession>
<name>A0AAU9S280_THLAR</name>
<protein>
    <submittedName>
        <fullName evidence="1">Uncharacterized protein</fullName>
    </submittedName>
</protein>
<dbReference type="EMBL" id="OU466859">
    <property type="protein sequence ID" value="CAH2052791.1"/>
    <property type="molecule type" value="Genomic_DNA"/>
</dbReference>
<evidence type="ECO:0000313" key="2">
    <source>
        <dbReference type="Proteomes" id="UP000836841"/>
    </source>
</evidence>
<dbReference type="Proteomes" id="UP000836841">
    <property type="component" value="Chromosome 3"/>
</dbReference>
<reference evidence="1 2" key="1">
    <citation type="submission" date="2022-03" db="EMBL/GenBank/DDBJ databases">
        <authorList>
            <person name="Nunn A."/>
            <person name="Chopra R."/>
            <person name="Nunn A."/>
            <person name="Contreras Garrido A."/>
        </authorList>
    </citation>
    <scope>NUCLEOTIDE SEQUENCE [LARGE SCALE GENOMIC DNA]</scope>
</reference>